<feature type="domain" description="Multidrug resistance protein MdtA-like C-terminal permuted SH3" evidence="1">
    <location>
        <begin position="20"/>
        <end position="79"/>
    </location>
</feature>
<evidence type="ECO:0000313" key="3">
    <source>
        <dbReference type="Proteomes" id="UP001165413"/>
    </source>
</evidence>
<dbReference type="AlphaFoldDB" id="A0AA42BME0"/>
<comment type="caution">
    <text evidence="2">The sequence shown here is derived from an EMBL/GenBank/DDBJ whole genome shotgun (WGS) entry which is preliminary data.</text>
</comment>
<dbReference type="EMBL" id="JANATA010000198">
    <property type="protein sequence ID" value="MCP3429908.1"/>
    <property type="molecule type" value="Genomic_DNA"/>
</dbReference>
<sequence length="86" mass="9041">ATVRAQLDEVMKVKSGGWNVPSSAVFADAENAQQSYVFVILDDMTLEKRAVTLGGITDQGFKVVSGLSTSEKIVAAGVHRLSAGDT</sequence>
<evidence type="ECO:0000313" key="2">
    <source>
        <dbReference type="EMBL" id="MCP3429908.1"/>
    </source>
</evidence>
<dbReference type="Proteomes" id="UP001165413">
    <property type="component" value="Unassembled WGS sequence"/>
</dbReference>
<dbReference type="Gene3D" id="2.40.420.20">
    <property type="match status" value="1"/>
</dbReference>
<protein>
    <submittedName>
        <fullName evidence="2">Efflux RND transporter periplasmic adaptor subunit</fullName>
    </submittedName>
</protein>
<keyword evidence="3" id="KW-1185">Reference proteome</keyword>
<dbReference type="Pfam" id="PF25967">
    <property type="entry name" value="RND-MFP_C"/>
    <property type="match status" value="1"/>
</dbReference>
<feature type="non-terminal residue" evidence="2">
    <location>
        <position position="86"/>
    </location>
</feature>
<accession>A0AA42BME0</accession>
<reference evidence="2" key="1">
    <citation type="submission" date="2022-07" db="EMBL/GenBank/DDBJ databases">
        <title>Characterization of the Novel Bacterium Alteromonas immobilis LMIT006 and Alteromonas gregis LMIT007.</title>
        <authorList>
            <person name="Lin X."/>
        </authorList>
    </citation>
    <scope>NUCLEOTIDE SEQUENCE</scope>
    <source>
        <strain evidence="2">LMIT007</strain>
    </source>
</reference>
<name>A0AA42BME0_9ALTE</name>
<gene>
    <name evidence="2" type="ORF">NLF92_13285</name>
</gene>
<proteinExistence type="predicted"/>
<organism evidence="2 3">
    <name type="scientific">Opacimonas viscosa</name>
    <dbReference type="NCBI Taxonomy" id="2961944"/>
    <lineage>
        <taxon>Bacteria</taxon>
        <taxon>Pseudomonadati</taxon>
        <taxon>Pseudomonadota</taxon>
        <taxon>Gammaproteobacteria</taxon>
        <taxon>Alteromonadales</taxon>
        <taxon>Alteromonadaceae</taxon>
        <taxon>Opacimonas</taxon>
    </lineage>
</organism>
<dbReference type="InterPro" id="IPR058627">
    <property type="entry name" value="MdtA-like_C"/>
</dbReference>
<feature type="non-terminal residue" evidence="2">
    <location>
        <position position="1"/>
    </location>
</feature>
<evidence type="ECO:0000259" key="1">
    <source>
        <dbReference type="Pfam" id="PF25967"/>
    </source>
</evidence>